<dbReference type="Proteomes" id="UP000291562">
    <property type="component" value="Chromosome"/>
</dbReference>
<keyword evidence="1" id="KW-0812">Transmembrane</keyword>
<keyword evidence="1" id="KW-1133">Transmembrane helix</keyword>
<reference evidence="2 3" key="1">
    <citation type="submission" date="2019-01" db="EMBL/GenBank/DDBJ databases">
        <title>Pseudolysobacter antarctica gen. nov., sp. nov., isolated from Fildes Peninsula, Antarctica.</title>
        <authorList>
            <person name="Wei Z."/>
            <person name="Peng F."/>
        </authorList>
    </citation>
    <scope>NUCLEOTIDE SEQUENCE [LARGE SCALE GENOMIC DNA]</scope>
    <source>
        <strain evidence="2 3">AQ6-296</strain>
    </source>
</reference>
<evidence type="ECO:0008006" key="4">
    <source>
        <dbReference type="Google" id="ProtNLM"/>
    </source>
</evidence>
<dbReference type="KEGG" id="xbc:ELE36_05730"/>
<dbReference type="EMBL" id="CP035704">
    <property type="protein sequence ID" value="QBB69905.1"/>
    <property type="molecule type" value="Genomic_DNA"/>
</dbReference>
<gene>
    <name evidence="2" type="ORF">ELE36_05730</name>
</gene>
<evidence type="ECO:0000313" key="2">
    <source>
        <dbReference type="EMBL" id="QBB69905.1"/>
    </source>
</evidence>
<evidence type="ECO:0000313" key="3">
    <source>
        <dbReference type="Proteomes" id="UP000291562"/>
    </source>
</evidence>
<organism evidence="2 3">
    <name type="scientific">Pseudolysobacter antarcticus</name>
    <dbReference type="NCBI Taxonomy" id="2511995"/>
    <lineage>
        <taxon>Bacteria</taxon>
        <taxon>Pseudomonadati</taxon>
        <taxon>Pseudomonadota</taxon>
        <taxon>Gammaproteobacteria</taxon>
        <taxon>Lysobacterales</taxon>
        <taxon>Rhodanobacteraceae</taxon>
        <taxon>Pseudolysobacter</taxon>
    </lineage>
</organism>
<keyword evidence="1" id="KW-0472">Membrane</keyword>
<accession>A0A411HHB0</accession>
<protein>
    <recommendedName>
        <fullName evidence="4">DUF3566 domain-containing protein</fullName>
    </recommendedName>
</protein>
<evidence type="ECO:0000256" key="1">
    <source>
        <dbReference type="SAM" id="Phobius"/>
    </source>
</evidence>
<dbReference type="AlphaFoldDB" id="A0A411HHB0"/>
<dbReference type="RefSeq" id="WP_129832164.1">
    <property type="nucleotide sequence ID" value="NZ_CP035704.1"/>
</dbReference>
<proteinExistence type="predicted"/>
<sequence>MIIKRIGVLKLAIFQGCAMALFGVIIALFFLLFGSMLSGLTGNNATGVMAGGIFMLILLPIFYAVFGFIAGAIGAAIYNLVAGIVGGIELDVE</sequence>
<feature type="transmembrane region" description="Helical" evidence="1">
    <location>
        <begin position="53"/>
        <end position="81"/>
    </location>
</feature>
<keyword evidence="3" id="KW-1185">Reference proteome</keyword>
<name>A0A411HHB0_9GAMM</name>
<feature type="transmembrane region" description="Helical" evidence="1">
    <location>
        <begin position="12"/>
        <end position="33"/>
    </location>
</feature>